<name>A0A316A5D8_9ACTN</name>
<comment type="caution">
    <text evidence="2">The sequence shown here is derived from an EMBL/GenBank/DDBJ whole genome shotgun (WGS) entry which is preliminary data.</text>
</comment>
<evidence type="ECO:0000313" key="3">
    <source>
        <dbReference type="Proteomes" id="UP000245469"/>
    </source>
</evidence>
<dbReference type="PANTHER" id="PTHR34297">
    <property type="entry name" value="HYPOTHETICAL CYTOSOLIC PROTEIN-RELATED"/>
    <property type="match status" value="1"/>
</dbReference>
<dbReference type="RefSeq" id="WP_170131474.1">
    <property type="nucleotide sequence ID" value="NZ_QGDQ01000014.1"/>
</dbReference>
<dbReference type="EMBL" id="QGDQ01000014">
    <property type="protein sequence ID" value="PWJ53126.1"/>
    <property type="molecule type" value="Genomic_DNA"/>
</dbReference>
<dbReference type="PANTHER" id="PTHR34297:SF3">
    <property type="entry name" value="ALKALINE SHOCK PROTEIN 23"/>
    <property type="match status" value="1"/>
</dbReference>
<dbReference type="InterPro" id="IPR005531">
    <property type="entry name" value="Asp23"/>
</dbReference>
<dbReference type="AlphaFoldDB" id="A0A316A5D8"/>
<keyword evidence="3" id="KW-1185">Reference proteome</keyword>
<organism evidence="2 3">
    <name type="scientific">Quadrisphaera granulorum</name>
    <dbReference type="NCBI Taxonomy" id="317664"/>
    <lineage>
        <taxon>Bacteria</taxon>
        <taxon>Bacillati</taxon>
        <taxon>Actinomycetota</taxon>
        <taxon>Actinomycetes</taxon>
        <taxon>Kineosporiales</taxon>
        <taxon>Kineosporiaceae</taxon>
        <taxon>Quadrisphaera</taxon>
    </lineage>
</organism>
<reference evidence="2 3" key="1">
    <citation type="submission" date="2018-03" db="EMBL/GenBank/DDBJ databases">
        <title>Genomic Encyclopedia of Archaeal and Bacterial Type Strains, Phase II (KMG-II): from individual species to whole genera.</title>
        <authorList>
            <person name="Goeker M."/>
        </authorList>
    </citation>
    <scope>NUCLEOTIDE SEQUENCE [LARGE SCALE GENOMIC DNA]</scope>
    <source>
        <strain evidence="2 3">DSM 44889</strain>
    </source>
</reference>
<accession>A0A316A5D8</accession>
<sequence length="152" mass="15154">MTDLSAPSAPVTTTPADVRVAGATTTTDDVIATVAGLAARDVPGVHDLGTRTQRALGTVGQLVPGPSWAGPPGVQVQVGEREALVEVSVVTELGCNAPEVAAHVRRAVTTALRDLVGLEVTAVDVEISDVTEVAGVVDVADVAGLAGSGRAT</sequence>
<dbReference type="Proteomes" id="UP000245469">
    <property type="component" value="Unassembled WGS sequence"/>
</dbReference>
<gene>
    <name evidence="2" type="ORF">BXY45_11421</name>
</gene>
<proteinExistence type="inferred from homology"/>
<comment type="similarity">
    <text evidence="1">Belongs to the asp23 family.</text>
</comment>
<protein>
    <submittedName>
        <fullName evidence="2">Putative alkaline shock family protein YloU</fullName>
    </submittedName>
</protein>
<dbReference type="Pfam" id="PF03780">
    <property type="entry name" value="Asp23"/>
    <property type="match status" value="1"/>
</dbReference>
<evidence type="ECO:0000313" key="2">
    <source>
        <dbReference type="EMBL" id="PWJ53126.1"/>
    </source>
</evidence>
<evidence type="ECO:0000256" key="1">
    <source>
        <dbReference type="ARBA" id="ARBA00005721"/>
    </source>
</evidence>